<dbReference type="AlphaFoldDB" id="A0A3Q7FUI6"/>
<dbReference type="Gramene" id="Solyc03g118587.1.1">
    <property type="protein sequence ID" value="Solyc03g118587.1.1"/>
    <property type="gene ID" value="Solyc03g118587.1"/>
</dbReference>
<dbReference type="Proteomes" id="UP000004994">
    <property type="component" value="Chromosome 3"/>
</dbReference>
<evidence type="ECO:0000313" key="1">
    <source>
        <dbReference type="EnsemblPlants" id="Solyc03g118587.1.1"/>
    </source>
</evidence>
<keyword evidence="2" id="KW-1185">Reference proteome</keyword>
<dbReference type="InParanoid" id="A0A3Q7FUI6"/>
<proteinExistence type="predicted"/>
<dbReference type="PaxDb" id="4081-Solyc03g118610.2.1"/>
<organism evidence="1">
    <name type="scientific">Solanum lycopersicum</name>
    <name type="common">Tomato</name>
    <name type="synonym">Lycopersicon esculentum</name>
    <dbReference type="NCBI Taxonomy" id="4081"/>
    <lineage>
        <taxon>Eukaryota</taxon>
        <taxon>Viridiplantae</taxon>
        <taxon>Streptophyta</taxon>
        <taxon>Embryophyta</taxon>
        <taxon>Tracheophyta</taxon>
        <taxon>Spermatophyta</taxon>
        <taxon>Magnoliopsida</taxon>
        <taxon>eudicotyledons</taxon>
        <taxon>Gunneridae</taxon>
        <taxon>Pentapetalae</taxon>
        <taxon>asterids</taxon>
        <taxon>lamiids</taxon>
        <taxon>Solanales</taxon>
        <taxon>Solanaceae</taxon>
        <taxon>Solanoideae</taxon>
        <taxon>Solaneae</taxon>
        <taxon>Solanum</taxon>
        <taxon>Solanum subgen. Lycopersicon</taxon>
    </lineage>
</organism>
<reference evidence="1" key="2">
    <citation type="submission" date="2019-01" db="UniProtKB">
        <authorList>
            <consortium name="EnsemblPlants"/>
        </authorList>
    </citation>
    <scope>IDENTIFICATION</scope>
    <source>
        <strain evidence="1">cv. Heinz 1706</strain>
    </source>
</reference>
<reference evidence="1" key="1">
    <citation type="journal article" date="2012" name="Nature">
        <title>The tomato genome sequence provides insights into fleshy fruit evolution.</title>
        <authorList>
            <consortium name="Tomato Genome Consortium"/>
        </authorList>
    </citation>
    <scope>NUCLEOTIDE SEQUENCE [LARGE SCALE GENOMIC DNA]</scope>
    <source>
        <strain evidence="1">cv. Heinz 1706</strain>
    </source>
</reference>
<protein>
    <submittedName>
        <fullName evidence="1">Uncharacterized protein</fullName>
    </submittedName>
</protein>
<accession>A0A3Q7FUI6</accession>
<evidence type="ECO:0000313" key="2">
    <source>
        <dbReference type="Proteomes" id="UP000004994"/>
    </source>
</evidence>
<dbReference type="EnsemblPlants" id="Solyc03g118587.1.1">
    <property type="protein sequence ID" value="Solyc03g118587.1.1"/>
    <property type="gene ID" value="Solyc03g118587.1"/>
</dbReference>
<sequence>MGTIAGAEAEEDQITEMNLDLRFIKGEVEMKRALIGLFGLVVNPVREWASISLSPRSVL</sequence>
<name>A0A3Q7FUI6_SOLLC</name>